<protein>
    <submittedName>
        <fullName evidence="5">Lysine histidine transporter-like 8</fullName>
    </submittedName>
</protein>
<proteinExistence type="predicted"/>
<keyword evidence="4" id="KW-1133">Transmembrane helix</keyword>
<dbReference type="Proteomes" id="UP000237347">
    <property type="component" value="Unassembled WGS sequence"/>
</dbReference>
<comment type="caution">
    <text evidence="5">The sequence shown here is derived from an EMBL/GenBank/DDBJ whole genome shotgun (WGS) entry which is preliminary data.</text>
</comment>
<keyword evidence="6" id="KW-1185">Reference proteome</keyword>
<evidence type="ECO:0000256" key="3">
    <source>
        <dbReference type="ARBA" id="ARBA00022847"/>
    </source>
</evidence>
<evidence type="ECO:0000256" key="4">
    <source>
        <dbReference type="SAM" id="Phobius"/>
    </source>
</evidence>
<evidence type="ECO:0000256" key="1">
    <source>
        <dbReference type="ARBA" id="ARBA00004127"/>
    </source>
</evidence>
<dbReference type="GO" id="GO:0015293">
    <property type="term" value="F:symporter activity"/>
    <property type="evidence" value="ECO:0007669"/>
    <property type="project" value="UniProtKB-KW"/>
</dbReference>
<evidence type="ECO:0000313" key="6">
    <source>
        <dbReference type="Proteomes" id="UP000237347"/>
    </source>
</evidence>
<dbReference type="EMBL" id="PKMF04001136">
    <property type="protein sequence ID" value="KAK7814115.1"/>
    <property type="molecule type" value="Genomic_DNA"/>
</dbReference>
<keyword evidence="3" id="KW-0769">Symport</keyword>
<evidence type="ECO:0000313" key="5">
    <source>
        <dbReference type="EMBL" id="KAK7814115.1"/>
    </source>
</evidence>
<feature type="transmembrane region" description="Helical" evidence="4">
    <location>
        <begin position="74"/>
        <end position="95"/>
    </location>
</feature>
<accession>A0AAW0IHL7</accession>
<keyword evidence="4" id="KW-0812">Transmembrane</keyword>
<feature type="transmembrane region" description="Helical" evidence="4">
    <location>
        <begin position="150"/>
        <end position="169"/>
    </location>
</feature>
<dbReference type="AlphaFoldDB" id="A0AAW0IHL7"/>
<gene>
    <name evidence="5" type="primary">AATL1_17</name>
    <name evidence="5" type="ORF">CFP56_003839</name>
</gene>
<keyword evidence="2" id="KW-0813">Transport</keyword>
<dbReference type="GO" id="GO:0012505">
    <property type="term" value="C:endomembrane system"/>
    <property type="evidence" value="ECO:0007669"/>
    <property type="project" value="UniProtKB-SubCell"/>
</dbReference>
<feature type="transmembrane region" description="Helical" evidence="4">
    <location>
        <begin position="175"/>
        <end position="193"/>
    </location>
</feature>
<evidence type="ECO:0000256" key="2">
    <source>
        <dbReference type="ARBA" id="ARBA00022448"/>
    </source>
</evidence>
<comment type="subcellular location">
    <subcellularLocation>
        <location evidence="1">Endomembrane system</location>
        <topology evidence="1">Multi-pass membrane protein</topology>
    </subcellularLocation>
</comment>
<sequence>MSWNDMGYHMLDSIIHVATLHHLLASTTPLISKNWNALQYFYGLFNGSIYLEQGQKYRTRYSRYQALVPKISRILGVVNAFGFIALALRGHNLILETQTFKLMSRLTTEREREREIIGLKSISVGKWTASMPSSEKNPSQVPMWKGVKSAYLLIAMCLFPLAIGGYWAYGNMDEAAMSLVVSSNFLTIAISCYGSQLQGLSGGFSLPLTLALPSFMWIKIKKPEAYSPMWWFNWTLGLFGMALSGILIMPGVYVVIVTSIKVRFFKPH</sequence>
<reference evidence="5 6" key="1">
    <citation type="journal article" date="2018" name="Sci. Data">
        <title>The draft genome sequence of cork oak.</title>
        <authorList>
            <person name="Ramos A.M."/>
            <person name="Usie A."/>
            <person name="Barbosa P."/>
            <person name="Barros P.M."/>
            <person name="Capote T."/>
            <person name="Chaves I."/>
            <person name="Simoes F."/>
            <person name="Abreu I."/>
            <person name="Carrasquinho I."/>
            <person name="Faro C."/>
            <person name="Guimaraes J.B."/>
            <person name="Mendonca D."/>
            <person name="Nobrega F."/>
            <person name="Rodrigues L."/>
            <person name="Saibo N.J.M."/>
            <person name="Varela M.C."/>
            <person name="Egas C."/>
            <person name="Matos J."/>
            <person name="Miguel C.M."/>
            <person name="Oliveira M.M."/>
            <person name="Ricardo C.P."/>
            <person name="Goncalves S."/>
        </authorList>
    </citation>
    <scope>NUCLEOTIDE SEQUENCE [LARGE SCALE GENOMIC DNA]</scope>
    <source>
        <strain evidence="6">cv. HL8</strain>
    </source>
</reference>
<dbReference type="PANTHER" id="PTHR48017">
    <property type="entry name" value="OS05G0424000 PROTEIN-RELATED"/>
    <property type="match status" value="1"/>
</dbReference>
<feature type="transmembrane region" description="Helical" evidence="4">
    <location>
        <begin position="230"/>
        <end position="256"/>
    </location>
</feature>
<name>A0AAW0IHL7_QUESU</name>
<keyword evidence="4" id="KW-0472">Membrane</keyword>
<organism evidence="5 6">
    <name type="scientific">Quercus suber</name>
    <name type="common">Cork oak</name>
    <dbReference type="NCBI Taxonomy" id="58331"/>
    <lineage>
        <taxon>Eukaryota</taxon>
        <taxon>Viridiplantae</taxon>
        <taxon>Streptophyta</taxon>
        <taxon>Embryophyta</taxon>
        <taxon>Tracheophyta</taxon>
        <taxon>Spermatophyta</taxon>
        <taxon>Magnoliopsida</taxon>
        <taxon>eudicotyledons</taxon>
        <taxon>Gunneridae</taxon>
        <taxon>Pentapetalae</taxon>
        <taxon>rosids</taxon>
        <taxon>fabids</taxon>
        <taxon>Fagales</taxon>
        <taxon>Fagaceae</taxon>
        <taxon>Quercus</taxon>
    </lineage>
</organism>